<feature type="region of interest" description="Disordered" evidence="1">
    <location>
        <begin position="202"/>
        <end position="223"/>
    </location>
</feature>
<gene>
    <name evidence="2" type="ORF">V5O48_015693</name>
</gene>
<evidence type="ECO:0000256" key="1">
    <source>
        <dbReference type="SAM" id="MobiDB-lite"/>
    </source>
</evidence>
<protein>
    <submittedName>
        <fullName evidence="2">Uncharacterized protein</fullName>
    </submittedName>
</protein>
<feature type="region of interest" description="Disordered" evidence="1">
    <location>
        <begin position="156"/>
        <end position="184"/>
    </location>
</feature>
<accession>A0ABR3ETU5</accession>
<sequence length="223" mass="24865">MPHLLYKCHGCKCCLDDFSCNVSTLDPGETLPLENFVHLTDKDKGLLEIAAHACQDICNHFACTLSPANTRHVLKLVVEDDVVLVLNNDFGLHQCTCPEVIYRVPRSLSRCILSGWEIWLERLRRWEALFNLPHYRSPSPDLPNLAHLFTQQKPKKRGAEEIDEASHSSDSSSPSPPPTKRMRTGLCANIVKKIAARKAADGAHAAVEEGKCTAKESKVDDEK</sequence>
<reference evidence="2 3" key="1">
    <citation type="submission" date="2024-02" db="EMBL/GenBank/DDBJ databases">
        <title>A draft genome for the cacao thread blight pathogen Marasmius crinis-equi.</title>
        <authorList>
            <person name="Cohen S.P."/>
            <person name="Baruah I.K."/>
            <person name="Amoako-Attah I."/>
            <person name="Bukari Y."/>
            <person name="Meinhardt L.W."/>
            <person name="Bailey B.A."/>
        </authorList>
    </citation>
    <scope>NUCLEOTIDE SEQUENCE [LARGE SCALE GENOMIC DNA]</scope>
    <source>
        <strain evidence="2 3">GH-76</strain>
    </source>
</reference>
<proteinExistence type="predicted"/>
<evidence type="ECO:0000313" key="3">
    <source>
        <dbReference type="Proteomes" id="UP001465976"/>
    </source>
</evidence>
<comment type="caution">
    <text evidence="2">The sequence shown here is derived from an EMBL/GenBank/DDBJ whole genome shotgun (WGS) entry which is preliminary data.</text>
</comment>
<organism evidence="2 3">
    <name type="scientific">Marasmius crinis-equi</name>
    <dbReference type="NCBI Taxonomy" id="585013"/>
    <lineage>
        <taxon>Eukaryota</taxon>
        <taxon>Fungi</taxon>
        <taxon>Dikarya</taxon>
        <taxon>Basidiomycota</taxon>
        <taxon>Agaricomycotina</taxon>
        <taxon>Agaricomycetes</taxon>
        <taxon>Agaricomycetidae</taxon>
        <taxon>Agaricales</taxon>
        <taxon>Marasmiineae</taxon>
        <taxon>Marasmiaceae</taxon>
        <taxon>Marasmius</taxon>
    </lineage>
</organism>
<feature type="compositionally biased region" description="Basic and acidic residues" evidence="1">
    <location>
        <begin position="157"/>
        <end position="167"/>
    </location>
</feature>
<keyword evidence="3" id="KW-1185">Reference proteome</keyword>
<dbReference type="EMBL" id="JBAHYK010001937">
    <property type="protein sequence ID" value="KAL0566322.1"/>
    <property type="molecule type" value="Genomic_DNA"/>
</dbReference>
<name>A0ABR3ETU5_9AGAR</name>
<evidence type="ECO:0000313" key="2">
    <source>
        <dbReference type="EMBL" id="KAL0566322.1"/>
    </source>
</evidence>
<dbReference type="Proteomes" id="UP001465976">
    <property type="component" value="Unassembled WGS sequence"/>
</dbReference>